<keyword evidence="1" id="KW-0378">Hydrolase</keyword>
<dbReference type="Proteomes" id="UP000245207">
    <property type="component" value="Unassembled WGS sequence"/>
</dbReference>
<dbReference type="STRING" id="35608.A0A2U1L8T7"/>
<reference evidence="1 2" key="1">
    <citation type="journal article" date="2018" name="Mol. Plant">
        <title>The genome of Artemisia annua provides insight into the evolution of Asteraceae family and artemisinin biosynthesis.</title>
        <authorList>
            <person name="Shen Q."/>
            <person name="Zhang L."/>
            <person name="Liao Z."/>
            <person name="Wang S."/>
            <person name="Yan T."/>
            <person name="Shi P."/>
            <person name="Liu M."/>
            <person name="Fu X."/>
            <person name="Pan Q."/>
            <person name="Wang Y."/>
            <person name="Lv Z."/>
            <person name="Lu X."/>
            <person name="Zhang F."/>
            <person name="Jiang W."/>
            <person name="Ma Y."/>
            <person name="Chen M."/>
            <person name="Hao X."/>
            <person name="Li L."/>
            <person name="Tang Y."/>
            <person name="Lv G."/>
            <person name="Zhou Y."/>
            <person name="Sun X."/>
            <person name="Brodelius P.E."/>
            <person name="Rose J.K.C."/>
            <person name="Tang K."/>
        </authorList>
    </citation>
    <scope>NUCLEOTIDE SEQUENCE [LARGE SCALE GENOMIC DNA]</scope>
    <source>
        <strain evidence="2">cv. Huhao1</strain>
        <tissue evidence="1">Leaf</tissue>
    </source>
</reference>
<evidence type="ECO:0000313" key="2">
    <source>
        <dbReference type="Proteomes" id="UP000245207"/>
    </source>
</evidence>
<dbReference type="AlphaFoldDB" id="A0A2U1L8T7"/>
<organism evidence="1 2">
    <name type="scientific">Artemisia annua</name>
    <name type="common">Sweet wormwood</name>
    <dbReference type="NCBI Taxonomy" id="35608"/>
    <lineage>
        <taxon>Eukaryota</taxon>
        <taxon>Viridiplantae</taxon>
        <taxon>Streptophyta</taxon>
        <taxon>Embryophyta</taxon>
        <taxon>Tracheophyta</taxon>
        <taxon>Spermatophyta</taxon>
        <taxon>Magnoliopsida</taxon>
        <taxon>eudicotyledons</taxon>
        <taxon>Gunneridae</taxon>
        <taxon>Pentapetalae</taxon>
        <taxon>asterids</taxon>
        <taxon>campanulids</taxon>
        <taxon>Asterales</taxon>
        <taxon>Asteraceae</taxon>
        <taxon>Asteroideae</taxon>
        <taxon>Anthemideae</taxon>
        <taxon>Artemisiinae</taxon>
        <taxon>Artemisia</taxon>
    </lineage>
</organism>
<dbReference type="Pfam" id="PF03690">
    <property type="entry name" value="MYG1_exonuc"/>
    <property type="match status" value="1"/>
</dbReference>
<dbReference type="GO" id="GO:0016787">
    <property type="term" value="F:hydrolase activity"/>
    <property type="evidence" value="ECO:0007669"/>
    <property type="project" value="UniProtKB-KW"/>
</dbReference>
<dbReference type="OrthoDB" id="10265310at2759"/>
<evidence type="ECO:0000313" key="1">
    <source>
        <dbReference type="EMBL" id="PWA45418.1"/>
    </source>
</evidence>
<accession>A0A2U1L8T7</accession>
<gene>
    <name evidence="1" type="ORF">CTI12_AA518160</name>
</gene>
<proteinExistence type="predicted"/>
<protein>
    <submittedName>
        <fullName evidence="1">Metal-dependent protein hydrolase</fullName>
    </submittedName>
</protein>
<keyword evidence="2" id="KW-1185">Reference proteome</keyword>
<dbReference type="InterPro" id="IPR003226">
    <property type="entry name" value="MYG1_exonuclease"/>
</dbReference>
<sequence length="200" mass="21978">MNGPIRGPQMLFVHDGPFSVRKTVAVTVLHRNTDVITPLSCFPVALLMMFAPKSFEFQSVDPFLTDAFESANVDAFLTDYAVFRTSLEVNELERTKNTKVQFVGGQQQILGRKGDIGPCTEMVVQMVATLCALQTQLLGYSSSCGVANLNEFIHPRNDKWRVQAVAVSPDDHLSLIAGIYGCVFVHSSGFICGNKTYDGH</sequence>
<name>A0A2U1L8T7_ARTAN</name>
<comment type="caution">
    <text evidence="1">The sequence shown here is derived from an EMBL/GenBank/DDBJ whole genome shotgun (WGS) entry which is preliminary data.</text>
</comment>
<dbReference type="EMBL" id="PKPP01010778">
    <property type="protein sequence ID" value="PWA45418.1"/>
    <property type="molecule type" value="Genomic_DNA"/>
</dbReference>